<sequence>MININLRAIATTLVMASAMLVLVGCNNDSTSAPMPPPDMGGGDGDDTVSFRTLVRDAYAQEPHAAPLTINGKDIEFDVMTTAEFDDLVASGTIHGQG</sequence>
<evidence type="ECO:0000313" key="3">
    <source>
        <dbReference type="Proteomes" id="UP000481517"/>
    </source>
</evidence>
<dbReference type="EMBL" id="CADCXY010000003">
    <property type="protein sequence ID" value="CAB0151248.1"/>
    <property type="molecule type" value="Genomic_DNA"/>
</dbReference>
<dbReference type="PROSITE" id="PS51257">
    <property type="entry name" value="PROKAR_LIPOPROTEIN"/>
    <property type="match status" value="1"/>
</dbReference>
<evidence type="ECO:0000313" key="2">
    <source>
        <dbReference type="EMBL" id="CAB0151248.1"/>
    </source>
</evidence>
<dbReference type="AlphaFoldDB" id="A0A6S6WS07"/>
<dbReference type="Proteomes" id="UP000481517">
    <property type="component" value="Unassembled WGS sequence"/>
</dbReference>
<reference evidence="2 3" key="1">
    <citation type="submission" date="2020-02" db="EMBL/GenBank/DDBJ databases">
        <authorList>
            <person name="Rodrigo-Torres L."/>
            <person name="Arahal R. D."/>
            <person name="Lucena T."/>
        </authorList>
    </citation>
    <scope>NUCLEOTIDE SEQUENCE [LARGE SCALE GENOMIC DNA]</scope>
    <source>
        <strain evidence="2 3">CECT 9734</strain>
    </source>
</reference>
<feature type="signal peptide" evidence="1">
    <location>
        <begin position="1"/>
        <end position="23"/>
    </location>
</feature>
<feature type="chain" id="PRO_5029021274" evidence="1">
    <location>
        <begin position="24"/>
        <end position="97"/>
    </location>
</feature>
<protein>
    <submittedName>
        <fullName evidence="2">Uncharacterized protein</fullName>
    </submittedName>
</protein>
<name>A0A6S6WS07_9GAMM</name>
<keyword evidence="1" id="KW-0732">Signal</keyword>
<evidence type="ECO:0000256" key="1">
    <source>
        <dbReference type="SAM" id="SignalP"/>
    </source>
</evidence>
<gene>
    <name evidence="2" type="ORF">PSI9734_01661</name>
</gene>
<keyword evidence="3" id="KW-1185">Reference proteome</keyword>
<accession>A0A6S6WS07</accession>
<organism evidence="2 3">
    <name type="scientific">Pseudidiomarina piscicola</name>
    <dbReference type="NCBI Taxonomy" id="2614830"/>
    <lineage>
        <taxon>Bacteria</taxon>
        <taxon>Pseudomonadati</taxon>
        <taxon>Pseudomonadota</taxon>
        <taxon>Gammaproteobacteria</taxon>
        <taxon>Alteromonadales</taxon>
        <taxon>Idiomarinaceae</taxon>
        <taxon>Pseudidiomarina</taxon>
    </lineage>
</organism>
<proteinExistence type="predicted"/>
<dbReference type="RefSeq" id="WP_173920632.1">
    <property type="nucleotide sequence ID" value="NZ_CADCXY010000003.1"/>
</dbReference>